<dbReference type="PROSITE" id="PS51832">
    <property type="entry name" value="HD_GYP"/>
    <property type="match status" value="1"/>
</dbReference>
<proteinExistence type="predicted"/>
<evidence type="ECO:0000259" key="1">
    <source>
        <dbReference type="PROSITE" id="PS51832"/>
    </source>
</evidence>
<organism evidence="2 3">
    <name type="scientific">Erythrobacter sanguineus</name>
    <dbReference type="NCBI Taxonomy" id="198312"/>
    <lineage>
        <taxon>Bacteria</taxon>
        <taxon>Pseudomonadati</taxon>
        <taxon>Pseudomonadota</taxon>
        <taxon>Alphaproteobacteria</taxon>
        <taxon>Sphingomonadales</taxon>
        <taxon>Erythrobacteraceae</taxon>
        <taxon>Erythrobacter/Porphyrobacter group</taxon>
        <taxon>Erythrobacter</taxon>
    </lineage>
</organism>
<evidence type="ECO:0000313" key="2">
    <source>
        <dbReference type="EMBL" id="SHN49709.1"/>
    </source>
</evidence>
<dbReference type="InterPro" id="IPR037522">
    <property type="entry name" value="HD_GYP_dom"/>
</dbReference>
<keyword evidence="3" id="KW-1185">Reference proteome</keyword>
<dbReference type="InterPro" id="IPR003607">
    <property type="entry name" value="HD/PDEase_dom"/>
</dbReference>
<dbReference type="Gene3D" id="1.10.3210.10">
    <property type="entry name" value="Hypothetical protein af1432"/>
    <property type="match status" value="1"/>
</dbReference>
<dbReference type="Proteomes" id="UP000184391">
    <property type="component" value="Unassembled WGS sequence"/>
</dbReference>
<dbReference type="AlphaFoldDB" id="A0A1M7RTW3"/>
<dbReference type="Pfam" id="PF11871">
    <property type="entry name" value="DUF3391"/>
    <property type="match status" value="1"/>
</dbReference>
<dbReference type="CDD" id="cd00077">
    <property type="entry name" value="HDc"/>
    <property type="match status" value="1"/>
</dbReference>
<accession>A0A1M7RTW3</accession>
<dbReference type="Pfam" id="PF13487">
    <property type="entry name" value="HD_5"/>
    <property type="match status" value="1"/>
</dbReference>
<dbReference type="GO" id="GO:0008081">
    <property type="term" value="F:phosphoric diester hydrolase activity"/>
    <property type="evidence" value="ECO:0007669"/>
    <property type="project" value="UniProtKB-ARBA"/>
</dbReference>
<reference evidence="3" key="1">
    <citation type="submission" date="2016-12" db="EMBL/GenBank/DDBJ databases">
        <authorList>
            <person name="Varghese N."/>
            <person name="Submissions S."/>
        </authorList>
    </citation>
    <scope>NUCLEOTIDE SEQUENCE [LARGE SCALE GENOMIC DNA]</scope>
    <source>
        <strain evidence="3">DSM 11032</strain>
    </source>
</reference>
<protein>
    <submittedName>
        <fullName evidence="2">HDIG domain-containing protein</fullName>
    </submittedName>
</protein>
<dbReference type="STRING" id="198312.SAMN02745193_00392"/>
<dbReference type="InterPro" id="IPR021812">
    <property type="entry name" value="DUF3391"/>
</dbReference>
<dbReference type="PANTHER" id="PTHR43155:SF2">
    <property type="entry name" value="CYCLIC DI-GMP PHOSPHODIESTERASE PA4108"/>
    <property type="match status" value="1"/>
</dbReference>
<gene>
    <name evidence="2" type="ORF">SAMN02745193_00392</name>
</gene>
<feature type="domain" description="HD-GYP" evidence="1">
    <location>
        <begin position="135"/>
        <end position="330"/>
    </location>
</feature>
<evidence type="ECO:0000313" key="3">
    <source>
        <dbReference type="Proteomes" id="UP000184391"/>
    </source>
</evidence>
<dbReference type="InterPro" id="IPR006675">
    <property type="entry name" value="HDIG_dom"/>
</dbReference>
<dbReference type="SMART" id="SM00471">
    <property type="entry name" value="HDc"/>
    <property type="match status" value="1"/>
</dbReference>
<name>A0A1M7RTW3_9SPHN</name>
<dbReference type="NCBIfam" id="TIGR00277">
    <property type="entry name" value="HDIG"/>
    <property type="match status" value="1"/>
</dbReference>
<sequence length="346" mass="37994">MYVCSFGGSFFSHPFWRKRFTLTSQAEVDRLRNCAIPYVEIDDELGVGPIDEVEPDADAEPYIVHRIGENRDKRPGRRFIPGSRLITRADRVQHARAVRTVSRAKSVVTQLFDSARLGKAVPVAEALSLVREIDGMFDRGENMLLDVIRMKTADEYTYLHSVAVCALMIKLARHLGMPETETRECGLAGLLHDVGKMRIPAQVLHKQGALTDDEFERVKSHAQEGFLMLQNVSDLPAAAADVARLHHEKIDGSGYPLGLAGEDIPMIARMGAICDVYDALTSNRSYKTASSPAEALAIMYASTGHFDRELLQAFALSIDGAVPAQAQSMADCPDQETIVTSPALPA</sequence>
<dbReference type="EMBL" id="FRDF01000002">
    <property type="protein sequence ID" value="SHN49709.1"/>
    <property type="molecule type" value="Genomic_DNA"/>
</dbReference>
<dbReference type="PANTHER" id="PTHR43155">
    <property type="entry name" value="CYCLIC DI-GMP PHOSPHODIESTERASE PA4108-RELATED"/>
    <property type="match status" value="1"/>
</dbReference>
<dbReference type="SUPFAM" id="SSF109604">
    <property type="entry name" value="HD-domain/PDEase-like"/>
    <property type="match status" value="1"/>
</dbReference>